<gene>
    <name evidence="1" type="ORF">C2S53_006441</name>
</gene>
<comment type="caution">
    <text evidence="1">The sequence shown here is derived from an EMBL/GenBank/DDBJ whole genome shotgun (WGS) entry which is preliminary data.</text>
</comment>
<sequence>MHEVAEYIGAVEIKNSGISGYGLFAMKNAESGGLMLVTRAVAVDRAIMPQDSRENAHLVIWKSFVDKVMETASKCEDVSSLISNLSSGKDEALVRVPKIAIFRPEAERHIPKEDLHGVRISDMRWRSTIEINNGVKDAVGNSVNGVKVYVEGLRRGGINGVVEMEKAIKLGRGIYGKVMKKQPLRAAEAELDACW</sequence>
<accession>A0AAD4JG46</accession>
<protein>
    <submittedName>
        <fullName evidence="1">SET domain protein 35</fullName>
    </submittedName>
</protein>
<dbReference type="InterPro" id="IPR053209">
    <property type="entry name" value="Gramillin-biosynth_MTr"/>
</dbReference>
<dbReference type="PANTHER" id="PTHR47643:SF2">
    <property type="entry name" value="TPR DOMAIN PROTEIN (AFU_ORTHOLOGUE AFUA_5G12710)"/>
    <property type="match status" value="1"/>
</dbReference>
<dbReference type="AlphaFoldDB" id="A0AAD4JG46"/>
<dbReference type="PANTHER" id="PTHR47643">
    <property type="entry name" value="TPR DOMAIN PROTEIN (AFU_ORTHOLOGUE AFUA_5G12710)"/>
    <property type="match status" value="1"/>
</dbReference>
<keyword evidence="2" id="KW-1185">Reference proteome</keyword>
<dbReference type="Proteomes" id="UP001190926">
    <property type="component" value="Unassembled WGS sequence"/>
</dbReference>
<dbReference type="EMBL" id="SDAM02000067">
    <property type="protein sequence ID" value="KAH6832654.1"/>
    <property type="molecule type" value="Genomic_DNA"/>
</dbReference>
<reference evidence="1 2" key="1">
    <citation type="journal article" date="2021" name="Nat. Commun.">
        <title>Incipient diploidization of the medicinal plant Perilla within 10,000 years.</title>
        <authorList>
            <person name="Zhang Y."/>
            <person name="Shen Q."/>
            <person name="Leng L."/>
            <person name="Zhang D."/>
            <person name="Chen S."/>
            <person name="Shi Y."/>
            <person name="Ning Z."/>
            <person name="Chen S."/>
        </authorList>
    </citation>
    <scope>NUCLEOTIDE SEQUENCE [LARGE SCALE GENOMIC DNA]</scope>
    <source>
        <strain evidence="2">cv. PC099</strain>
    </source>
</reference>
<evidence type="ECO:0000313" key="2">
    <source>
        <dbReference type="Proteomes" id="UP001190926"/>
    </source>
</evidence>
<name>A0AAD4JG46_PERFH</name>
<organism evidence="1 2">
    <name type="scientific">Perilla frutescens var. hirtella</name>
    <name type="common">Perilla citriodora</name>
    <name type="synonym">Perilla setoyensis</name>
    <dbReference type="NCBI Taxonomy" id="608512"/>
    <lineage>
        <taxon>Eukaryota</taxon>
        <taxon>Viridiplantae</taxon>
        <taxon>Streptophyta</taxon>
        <taxon>Embryophyta</taxon>
        <taxon>Tracheophyta</taxon>
        <taxon>Spermatophyta</taxon>
        <taxon>Magnoliopsida</taxon>
        <taxon>eudicotyledons</taxon>
        <taxon>Gunneridae</taxon>
        <taxon>Pentapetalae</taxon>
        <taxon>asterids</taxon>
        <taxon>lamiids</taxon>
        <taxon>Lamiales</taxon>
        <taxon>Lamiaceae</taxon>
        <taxon>Nepetoideae</taxon>
        <taxon>Elsholtzieae</taxon>
        <taxon>Perilla</taxon>
    </lineage>
</organism>
<proteinExistence type="predicted"/>
<evidence type="ECO:0000313" key="1">
    <source>
        <dbReference type="EMBL" id="KAH6832654.1"/>
    </source>
</evidence>